<dbReference type="AlphaFoldDB" id="A0A1M6RSU1"/>
<dbReference type="InterPro" id="IPR003787">
    <property type="entry name" value="Sulphur_relay_DsrE/F-like"/>
</dbReference>
<proteinExistence type="predicted"/>
<evidence type="ECO:0000313" key="1">
    <source>
        <dbReference type="EMBL" id="SHK35529.1"/>
    </source>
</evidence>
<dbReference type="InterPro" id="IPR027396">
    <property type="entry name" value="DsrEFH-like"/>
</dbReference>
<name>A0A1M6RSU1_9AQUI</name>
<keyword evidence="2" id="KW-1185">Reference proteome</keyword>
<dbReference type="Proteomes" id="UP000189810">
    <property type="component" value="Chromosome I"/>
</dbReference>
<dbReference type="STRING" id="381751.SAMN05444391_0756"/>
<dbReference type="Pfam" id="PF02635">
    <property type="entry name" value="DsrE"/>
    <property type="match status" value="1"/>
</dbReference>
<protein>
    <submittedName>
        <fullName evidence="1">Predicted peroxiredoxin</fullName>
    </submittedName>
</protein>
<organism evidence="1 2">
    <name type="scientific">Thermocrinis minervae</name>
    <dbReference type="NCBI Taxonomy" id="381751"/>
    <lineage>
        <taxon>Bacteria</taxon>
        <taxon>Pseudomonadati</taxon>
        <taxon>Aquificota</taxon>
        <taxon>Aquificia</taxon>
        <taxon>Aquificales</taxon>
        <taxon>Aquificaceae</taxon>
        <taxon>Thermocrinis</taxon>
    </lineage>
</organism>
<gene>
    <name evidence="1" type="ORF">SAMN05444391_0756</name>
</gene>
<dbReference type="SUPFAM" id="SSF75169">
    <property type="entry name" value="DsrEFH-like"/>
    <property type="match status" value="1"/>
</dbReference>
<dbReference type="EMBL" id="LT670846">
    <property type="protein sequence ID" value="SHK35529.1"/>
    <property type="molecule type" value="Genomic_DNA"/>
</dbReference>
<reference evidence="1 2" key="1">
    <citation type="submission" date="2016-11" db="EMBL/GenBank/DDBJ databases">
        <authorList>
            <person name="Jaros S."/>
            <person name="Januszkiewicz K."/>
            <person name="Wedrychowicz H."/>
        </authorList>
    </citation>
    <scope>NUCLEOTIDE SEQUENCE [LARGE SCALE GENOMIC DNA]</scope>
    <source>
        <strain evidence="1 2">DSM 19557</strain>
    </source>
</reference>
<evidence type="ECO:0000313" key="2">
    <source>
        <dbReference type="Proteomes" id="UP000189810"/>
    </source>
</evidence>
<sequence length="109" mass="12630">MGDNNQEGKMKFLLLVTSNPFSKDYNTVFKLAKELKNHGEVVIFFSGNGAYYILRKECKELHDLGIRMLYCAHSVHQRGIEKPLDFFESSSTYNLSRMLPEFDKIIAFN</sequence>
<dbReference type="Gene3D" id="3.40.1260.10">
    <property type="entry name" value="DsrEFH-like"/>
    <property type="match status" value="1"/>
</dbReference>
<accession>A0A1M6RSU1</accession>